<feature type="region of interest" description="Disordered" evidence="1">
    <location>
        <begin position="30"/>
        <end position="51"/>
    </location>
</feature>
<sequence>MIRLLVWRFRCDQPLCARRTFVEQVWGLSERRKRRPNDTHLPDPDRQPRTPWATASWEEALRRLGKPDAVVEELTAGFRVPREVIAYASGLLLLHARAAAPVRLCRASPGDLSHPCRTRTKIARVME</sequence>
<accession>A0ABZ1XWH9</accession>
<feature type="compositionally biased region" description="Basic and acidic residues" evidence="1">
    <location>
        <begin position="36"/>
        <end position="48"/>
    </location>
</feature>
<evidence type="ECO:0008006" key="4">
    <source>
        <dbReference type="Google" id="ProtNLM"/>
    </source>
</evidence>
<organism evidence="2 3">
    <name type="scientific">Streptomyces melanogenes</name>
    <dbReference type="NCBI Taxonomy" id="67326"/>
    <lineage>
        <taxon>Bacteria</taxon>
        <taxon>Bacillati</taxon>
        <taxon>Actinomycetota</taxon>
        <taxon>Actinomycetes</taxon>
        <taxon>Kitasatosporales</taxon>
        <taxon>Streptomycetaceae</taxon>
        <taxon>Streptomyces</taxon>
    </lineage>
</organism>
<gene>
    <name evidence="2" type="ORF">OG515_01015</name>
</gene>
<dbReference type="EMBL" id="CP109019">
    <property type="protein sequence ID" value="WUT87824.1"/>
    <property type="molecule type" value="Genomic_DNA"/>
</dbReference>
<protein>
    <recommendedName>
        <fullName evidence="4">Transposase</fullName>
    </recommendedName>
</protein>
<dbReference type="Proteomes" id="UP001432060">
    <property type="component" value="Chromosome"/>
</dbReference>
<proteinExistence type="predicted"/>
<name>A0ABZ1XWH9_9ACTN</name>
<evidence type="ECO:0000313" key="3">
    <source>
        <dbReference type="Proteomes" id="UP001432060"/>
    </source>
</evidence>
<evidence type="ECO:0000256" key="1">
    <source>
        <dbReference type="SAM" id="MobiDB-lite"/>
    </source>
</evidence>
<keyword evidence="3" id="KW-1185">Reference proteome</keyword>
<reference evidence="2" key="1">
    <citation type="submission" date="2022-10" db="EMBL/GenBank/DDBJ databases">
        <title>The complete genomes of actinobacterial strains from the NBC collection.</title>
        <authorList>
            <person name="Joergensen T.S."/>
            <person name="Alvarez Arevalo M."/>
            <person name="Sterndorff E.B."/>
            <person name="Faurdal D."/>
            <person name="Vuksanovic O."/>
            <person name="Mourched A.-S."/>
            <person name="Charusanti P."/>
            <person name="Shaw S."/>
            <person name="Blin K."/>
            <person name="Weber T."/>
        </authorList>
    </citation>
    <scope>NUCLEOTIDE SEQUENCE</scope>
    <source>
        <strain evidence="2">NBC_00668</strain>
    </source>
</reference>
<evidence type="ECO:0000313" key="2">
    <source>
        <dbReference type="EMBL" id="WUT87824.1"/>
    </source>
</evidence>